<dbReference type="OrthoDB" id="9778037at2"/>
<dbReference type="RefSeq" id="WP_109725260.1">
    <property type="nucleotide sequence ID" value="NZ_QGDI01000001.1"/>
</dbReference>
<dbReference type="EMBL" id="QGDI01000001">
    <property type="protein sequence ID" value="PWJ15468.1"/>
    <property type="molecule type" value="Genomic_DNA"/>
</dbReference>
<evidence type="ECO:0000313" key="3">
    <source>
        <dbReference type="Proteomes" id="UP000245720"/>
    </source>
</evidence>
<dbReference type="AlphaFoldDB" id="A0A315Y657"/>
<evidence type="ECO:0000313" key="2">
    <source>
        <dbReference type="EMBL" id="PWJ15468.1"/>
    </source>
</evidence>
<sequence length="390" mass="42965">MIKHIKSIVSVIAVAFLVYIFTFYIDGEMGIILLAFVLFAPLVSLGFLLYARKRVKVSFNCDAYVPKGGKLPVKVTVTKTGIFPLAIVEIVPYASEIFGQDIKKRKLTMFNETRRTFTIELDALIGGNGEVGIKEMYSCGFMGFFKLPLRTPLPQPISIGVIPPVPEIKASSQLFRSIADVVLTSDEEEENDTAMLFSANTSPGYEHREYELGDPLKRINWKLSSKKGKMMVRLDEAVASVQPVVVLDLYRHSVFPVENVVIGEEKLIRSVFGLLSLLVKQGIACNFIYRTSSGETVSECVDNPDYPDQLLLKVLAAKVIPDKRVDLSHVGGSVCACVIATTDAAGDFGVITRHVDSPDNISIIGLSPTTPNGTSLPMWYLDEENNFKSV</sequence>
<gene>
    <name evidence="2" type="ORF">IE37_00368</name>
</gene>
<accession>A0A315Y657</accession>
<dbReference type="STRING" id="1265.SAMN02910280_1862"/>
<feature type="transmembrane region" description="Helical" evidence="1">
    <location>
        <begin position="31"/>
        <end position="50"/>
    </location>
</feature>
<feature type="transmembrane region" description="Helical" evidence="1">
    <location>
        <begin position="7"/>
        <end position="25"/>
    </location>
</feature>
<evidence type="ECO:0000256" key="1">
    <source>
        <dbReference type="SAM" id="Phobius"/>
    </source>
</evidence>
<dbReference type="Proteomes" id="UP000245720">
    <property type="component" value="Unassembled WGS sequence"/>
</dbReference>
<proteinExistence type="predicted"/>
<dbReference type="PANTHER" id="PTHR34351:SF2">
    <property type="entry name" value="DUF58 DOMAIN-CONTAINING PROTEIN"/>
    <property type="match status" value="1"/>
</dbReference>
<comment type="caution">
    <text evidence="2">The sequence shown here is derived from an EMBL/GenBank/DDBJ whole genome shotgun (WGS) entry which is preliminary data.</text>
</comment>
<dbReference type="PANTHER" id="PTHR34351">
    <property type="entry name" value="SLR1927 PROTEIN-RELATED"/>
    <property type="match status" value="1"/>
</dbReference>
<keyword evidence="1" id="KW-0812">Transmembrane</keyword>
<name>A0A315Y657_RUMFL</name>
<keyword evidence="1" id="KW-0472">Membrane</keyword>
<protein>
    <submittedName>
        <fullName evidence="2">Uncharacterized protein DUF58</fullName>
    </submittedName>
</protein>
<organism evidence="2 3">
    <name type="scientific">Ruminococcus flavefaciens</name>
    <dbReference type="NCBI Taxonomy" id="1265"/>
    <lineage>
        <taxon>Bacteria</taxon>
        <taxon>Bacillati</taxon>
        <taxon>Bacillota</taxon>
        <taxon>Clostridia</taxon>
        <taxon>Eubacteriales</taxon>
        <taxon>Oscillospiraceae</taxon>
        <taxon>Ruminococcus</taxon>
    </lineage>
</organism>
<keyword evidence="1" id="KW-1133">Transmembrane helix</keyword>
<reference evidence="2 3" key="1">
    <citation type="submission" date="2018-05" db="EMBL/GenBank/DDBJ databases">
        <title>The Hungate 1000. A catalogue of reference genomes from the rumen microbiome.</title>
        <authorList>
            <person name="Kelly W."/>
        </authorList>
    </citation>
    <scope>NUCLEOTIDE SEQUENCE [LARGE SCALE GENOMIC DNA]</scope>
    <source>
        <strain evidence="2 3">SAb67</strain>
    </source>
</reference>